<evidence type="ECO:0000259" key="4">
    <source>
        <dbReference type="PROSITE" id="PS51118"/>
    </source>
</evidence>
<name>A0A2X0IAA1_9ACTN</name>
<dbReference type="InterPro" id="IPR036388">
    <property type="entry name" value="WH-like_DNA-bd_sf"/>
</dbReference>
<dbReference type="InterPro" id="IPR002577">
    <property type="entry name" value="HTH_HxlR"/>
</dbReference>
<keyword evidence="1" id="KW-0805">Transcription regulation</keyword>
<proteinExistence type="predicted"/>
<comment type="caution">
    <text evidence="5">The sequence shown here is derived from an EMBL/GenBank/DDBJ whole genome shotgun (WGS) entry which is preliminary data.</text>
</comment>
<evidence type="ECO:0000256" key="2">
    <source>
        <dbReference type="ARBA" id="ARBA00023125"/>
    </source>
</evidence>
<dbReference type="AlphaFoldDB" id="A0A2X0IAA1"/>
<dbReference type="GO" id="GO:0003677">
    <property type="term" value="F:DNA binding"/>
    <property type="evidence" value="ECO:0007669"/>
    <property type="project" value="UniProtKB-KW"/>
</dbReference>
<dbReference type="SUPFAM" id="SSF46785">
    <property type="entry name" value="Winged helix' DNA-binding domain"/>
    <property type="match status" value="1"/>
</dbReference>
<accession>A0A2X0IAA1</accession>
<dbReference type="EMBL" id="QKYN01000160">
    <property type="protein sequence ID" value="RAG81437.1"/>
    <property type="molecule type" value="Genomic_DNA"/>
</dbReference>
<evidence type="ECO:0000313" key="6">
    <source>
        <dbReference type="Proteomes" id="UP000248889"/>
    </source>
</evidence>
<dbReference type="Gene3D" id="1.10.10.10">
    <property type="entry name" value="Winged helix-like DNA-binding domain superfamily/Winged helix DNA-binding domain"/>
    <property type="match status" value="1"/>
</dbReference>
<dbReference type="PROSITE" id="PS51118">
    <property type="entry name" value="HTH_HXLR"/>
    <property type="match status" value="1"/>
</dbReference>
<dbReference type="PANTHER" id="PTHR33204">
    <property type="entry name" value="TRANSCRIPTIONAL REGULATOR, MARR FAMILY"/>
    <property type="match status" value="1"/>
</dbReference>
<keyword evidence="2" id="KW-0238">DNA-binding</keyword>
<evidence type="ECO:0000256" key="3">
    <source>
        <dbReference type="ARBA" id="ARBA00023163"/>
    </source>
</evidence>
<evidence type="ECO:0000313" key="5">
    <source>
        <dbReference type="EMBL" id="RAG81437.1"/>
    </source>
</evidence>
<evidence type="ECO:0000256" key="1">
    <source>
        <dbReference type="ARBA" id="ARBA00023015"/>
    </source>
</evidence>
<dbReference type="InterPro" id="IPR036390">
    <property type="entry name" value="WH_DNA-bd_sf"/>
</dbReference>
<dbReference type="OrthoDB" id="370168at2"/>
<protein>
    <recommendedName>
        <fullName evidence="4">HTH hxlR-type domain-containing protein</fullName>
    </recommendedName>
</protein>
<feature type="domain" description="HTH hxlR-type" evidence="4">
    <location>
        <begin position="60"/>
        <end position="158"/>
    </location>
</feature>
<dbReference type="PANTHER" id="PTHR33204:SF37">
    <property type="entry name" value="HTH-TYPE TRANSCRIPTIONAL REGULATOR YODB"/>
    <property type="match status" value="1"/>
</dbReference>
<dbReference type="Pfam" id="PF01638">
    <property type="entry name" value="HxlR"/>
    <property type="match status" value="1"/>
</dbReference>
<keyword evidence="6" id="KW-1185">Reference proteome</keyword>
<gene>
    <name evidence="5" type="ORF">DN069_32865</name>
</gene>
<dbReference type="Proteomes" id="UP000248889">
    <property type="component" value="Unassembled WGS sequence"/>
</dbReference>
<keyword evidence="3" id="KW-0804">Transcription</keyword>
<organism evidence="5 6">
    <name type="scientific">Streptacidiphilus pinicola</name>
    <dbReference type="NCBI Taxonomy" id="2219663"/>
    <lineage>
        <taxon>Bacteria</taxon>
        <taxon>Bacillati</taxon>
        <taxon>Actinomycetota</taxon>
        <taxon>Actinomycetes</taxon>
        <taxon>Kitasatosporales</taxon>
        <taxon>Streptomycetaceae</taxon>
        <taxon>Streptacidiphilus</taxon>
    </lineage>
</organism>
<reference evidence="5 6" key="1">
    <citation type="submission" date="2018-06" db="EMBL/GenBank/DDBJ databases">
        <title>Streptacidiphilus pinicola sp. nov., isolated from pine grove soil.</title>
        <authorList>
            <person name="Roh S.G."/>
            <person name="Park S."/>
            <person name="Kim M.-K."/>
            <person name="Yun B.-R."/>
            <person name="Park J."/>
            <person name="Kim M.J."/>
            <person name="Kim Y.S."/>
            <person name="Kim S.B."/>
        </authorList>
    </citation>
    <scope>NUCLEOTIDE SEQUENCE [LARGE SCALE GENOMIC DNA]</scope>
    <source>
        <strain evidence="5 6">MMS16-CNU450</strain>
    </source>
</reference>
<sequence length="173" mass="18729">MGVGSLSTGRSVASVNSAPRPYRSHAVVRTLKYGTDVEESIEAKGLARGNLSANVFEPNCPSRLLLDHVTSRWGVLVLVALSNGTMRWGEVRRWVKGITEKMLASTLRTLESDGLVLREVHPVVPPRVDYSLTERGREVVALLLPLVEWVTVHTAAETEAWAAAGTAAEESTG</sequence>